<feature type="non-terminal residue" evidence="2">
    <location>
        <position position="118"/>
    </location>
</feature>
<feature type="compositionally biased region" description="Basic and acidic residues" evidence="1">
    <location>
        <begin position="17"/>
        <end position="37"/>
    </location>
</feature>
<protein>
    <submittedName>
        <fullName evidence="2">Uncharacterized protein</fullName>
    </submittedName>
</protein>
<evidence type="ECO:0000313" key="2">
    <source>
        <dbReference type="EMBL" id="CEK62712.1"/>
    </source>
</evidence>
<gene>
    <name evidence="2" type="primary">ORF45969</name>
</gene>
<organism evidence="2">
    <name type="scientific">Arion vulgaris</name>
    <dbReference type="NCBI Taxonomy" id="1028688"/>
    <lineage>
        <taxon>Eukaryota</taxon>
        <taxon>Metazoa</taxon>
        <taxon>Spiralia</taxon>
        <taxon>Lophotrochozoa</taxon>
        <taxon>Mollusca</taxon>
        <taxon>Gastropoda</taxon>
        <taxon>Heterobranchia</taxon>
        <taxon>Euthyneura</taxon>
        <taxon>Panpulmonata</taxon>
        <taxon>Eupulmonata</taxon>
        <taxon>Stylommatophora</taxon>
        <taxon>Helicina</taxon>
        <taxon>Arionoidea</taxon>
        <taxon>Arionidae</taxon>
        <taxon>Arion</taxon>
    </lineage>
</organism>
<name>A0A0B6Z2U1_9EUPU</name>
<evidence type="ECO:0000256" key="1">
    <source>
        <dbReference type="SAM" id="MobiDB-lite"/>
    </source>
</evidence>
<feature type="region of interest" description="Disordered" evidence="1">
    <location>
        <begin position="1"/>
        <end position="47"/>
    </location>
</feature>
<accession>A0A0B6Z2U1</accession>
<dbReference type="AlphaFoldDB" id="A0A0B6Z2U1"/>
<proteinExistence type="predicted"/>
<reference evidence="2" key="1">
    <citation type="submission" date="2014-12" db="EMBL/GenBank/DDBJ databases">
        <title>Insight into the proteome of Arion vulgaris.</title>
        <authorList>
            <person name="Aradska J."/>
            <person name="Bulat T."/>
            <person name="Smidak R."/>
            <person name="Sarate P."/>
            <person name="Gangsoo J."/>
            <person name="Sialana F."/>
            <person name="Bilban M."/>
            <person name="Lubec G."/>
        </authorList>
    </citation>
    <scope>NUCLEOTIDE SEQUENCE</scope>
    <source>
        <tissue evidence="2">Skin</tissue>
    </source>
</reference>
<sequence>MSRGPGIREIFSHKSAGKKDAFKLENQESKQEMKFSNKNDANAESPMKKFGAYKPKILAGEEDFIAVQTNTSTDVISTPPPPGNQEALSPKPQPFISKPWIIGDKNIPMVLGSINDYH</sequence>
<feature type="region of interest" description="Disordered" evidence="1">
    <location>
        <begin position="72"/>
        <end position="92"/>
    </location>
</feature>
<dbReference type="EMBL" id="HACG01015847">
    <property type="protein sequence ID" value="CEK62712.1"/>
    <property type="molecule type" value="Transcribed_RNA"/>
</dbReference>